<gene>
    <name evidence="9" type="ORF">JKK62_16140</name>
</gene>
<sequence length="306" mass="32137">MRRLFQAKSASVPLAIFCTLLWGTAFPFIKLGYAAFDVAENDAGAMLLFAGCRFFLAGLMVLPVPAFGRNRLLPKKGDFLPIAVLGLVMTAAQYFFTYIGLGYTSGANTSIITACASFFTVIGAAVFFRGDRLTVLKILGCAVGFGGVLVMNRGAAVTTATLLGDGLILLSTVCSAAGNLLSKKIAAGRNPLLVTAWQLMLGGALLIIAGLCFGGGLDFSKLTGVWILIWLAFVSAAAFSIWTALLKYHSASRISVFTLLIPVFGTALSGLLLGESVFRIETLLALLLIAAGIVMVNLSGKGRQTT</sequence>
<dbReference type="AlphaFoldDB" id="A0A934WUD5"/>
<evidence type="ECO:0000256" key="5">
    <source>
        <dbReference type="ARBA" id="ARBA00022989"/>
    </source>
</evidence>
<feature type="transmembrane region" description="Helical" evidence="7">
    <location>
        <begin position="107"/>
        <end position="128"/>
    </location>
</feature>
<feature type="transmembrane region" description="Helical" evidence="7">
    <location>
        <begin position="162"/>
        <end position="181"/>
    </location>
</feature>
<feature type="transmembrane region" description="Helical" evidence="7">
    <location>
        <begin position="135"/>
        <end position="156"/>
    </location>
</feature>
<accession>A0A934WUD5</accession>
<evidence type="ECO:0000313" key="10">
    <source>
        <dbReference type="Proteomes" id="UP000633365"/>
    </source>
</evidence>
<keyword evidence="10" id="KW-1185">Reference proteome</keyword>
<dbReference type="PANTHER" id="PTHR32322">
    <property type="entry name" value="INNER MEMBRANE TRANSPORTER"/>
    <property type="match status" value="1"/>
</dbReference>
<feature type="transmembrane region" description="Helical" evidence="7">
    <location>
        <begin position="79"/>
        <end position="101"/>
    </location>
</feature>
<evidence type="ECO:0000256" key="7">
    <source>
        <dbReference type="SAM" id="Phobius"/>
    </source>
</evidence>
<feature type="transmembrane region" description="Helical" evidence="7">
    <location>
        <begin position="193"/>
        <end position="217"/>
    </location>
</feature>
<name>A0A934WUD5_9FIRM</name>
<dbReference type="InterPro" id="IPR050638">
    <property type="entry name" value="AA-Vitamin_Transporters"/>
</dbReference>
<feature type="transmembrane region" description="Helical" evidence="7">
    <location>
        <begin position="280"/>
        <end position="298"/>
    </location>
</feature>
<dbReference type="EMBL" id="JAEQMG010000181">
    <property type="protein sequence ID" value="MBK6090154.1"/>
    <property type="molecule type" value="Genomic_DNA"/>
</dbReference>
<dbReference type="SUPFAM" id="SSF103481">
    <property type="entry name" value="Multidrug resistance efflux transporter EmrE"/>
    <property type="match status" value="2"/>
</dbReference>
<reference evidence="9" key="1">
    <citation type="submission" date="2021-01" db="EMBL/GenBank/DDBJ databases">
        <title>Genome public.</title>
        <authorList>
            <person name="Liu C."/>
            <person name="Sun Q."/>
        </authorList>
    </citation>
    <scope>NUCLEOTIDE SEQUENCE</scope>
    <source>
        <strain evidence="9">M6</strain>
    </source>
</reference>
<feature type="transmembrane region" description="Helical" evidence="7">
    <location>
        <begin position="223"/>
        <end position="242"/>
    </location>
</feature>
<dbReference type="InterPro" id="IPR000620">
    <property type="entry name" value="EamA_dom"/>
</dbReference>
<comment type="similarity">
    <text evidence="2">Belongs to the EamA transporter family.</text>
</comment>
<evidence type="ECO:0000256" key="2">
    <source>
        <dbReference type="ARBA" id="ARBA00007362"/>
    </source>
</evidence>
<feature type="transmembrane region" description="Helical" evidence="7">
    <location>
        <begin position="45"/>
        <end position="67"/>
    </location>
</feature>
<evidence type="ECO:0000313" key="9">
    <source>
        <dbReference type="EMBL" id="MBK6090154.1"/>
    </source>
</evidence>
<evidence type="ECO:0000256" key="3">
    <source>
        <dbReference type="ARBA" id="ARBA00022475"/>
    </source>
</evidence>
<keyword evidence="3" id="KW-1003">Cell membrane</keyword>
<dbReference type="Proteomes" id="UP000633365">
    <property type="component" value="Unassembled WGS sequence"/>
</dbReference>
<keyword evidence="5 7" id="KW-1133">Transmembrane helix</keyword>
<dbReference type="PANTHER" id="PTHR32322:SF18">
    <property type="entry name" value="S-ADENOSYLMETHIONINE_S-ADENOSYLHOMOCYSTEINE TRANSPORTER"/>
    <property type="match status" value="1"/>
</dbReference>
<dbReference type="Pfam" id="PF00892">
    <property type="entry name" value="EamA"/>
    <property type="match status" value="2"/>
</dbReference>
<feature type="transmembrane region" description="Helical" evidence="7">
    <location>
        <begin position="12"/>
        <end position="33"/>
    </location>
</feature>
<proteinExistence type="inferred from homology"/>
<feature type="transmembrane region" description="Helical" evidence="7">
    <location>
        <begin position="254"/>
        <end position="274"/>
    </location>
</feature>
<evidence type="ECO:0000256" key="1">
    <source>
        <dbReference type="ARBA" id="ARBA00004651"/>
    </source>
</evidence>
<protein>
    <submittedName>
        <fullName evidence="9">DMT family transporter</fullName>
    </submittedName>
</protein>
<keyword evidence="4 7" id="KW-0812">Transmembrane</keyword>
<feature type="domain" description="EamA" evidence="8">
    <location>
        <begin position="13"/>
        <end position="152"/>
    </location>
</feature>
<keyword evidence="6 7" id="KW-0472">Membrane</keyword>
<feature type="domain" description="EamA" evidence="8">
    <location>
        <begin position="163"/>
        <end position="297"/>
    </location>
</feature>
<evidence type="ECO:0000256" key="4">
    <source>
        <dbReference type="ARBA" id="ARBA00022692"/>
    </source>
</evidence>
<comment type="caution">
    <text evidence="9">The sequence shown here is derived from an EMBL/GenBank/DDBJ whole genome shotgun (WGS) entry which is preliminary data.</text>
</comment>
<organism evidence="9 10">
    <name type="scientific">Ruminococcus difficilis</name>
    <dbReference type="NCBI Taxonomy" id="2763069"/>
    <lineage>
        <taxon>Bacteria</taxon>
        <taxon>Bacillati</taxon>
        <taxon>Bacillota</taxon>
        <taxon>Clostridia</taxon>
        <taxon>Eubacteriales</taxon>
        <taxon>Oscillospiraceae</taxon>
        <taxon>Ruminococcus</taxon>
    </lineage>
</organism>
<comment type="subcellular location">
    <subcellularLocation>
        <location evidence="1">Cell membrane</location>
        <topology evidence="1">Multi-pass membrane protein</topology>
    </subcellularLocation>
</comment>
<evidence type="ECO:0000259" key="8">
    <source>
        <dbReference type="Pfam" id="PF00892"/>
    </source>
</evidence>
<dbReference type="InterPro" id="IPR037185">
    <property type="entry name" value="EmrE-like"/>
</dbReference>
<evidence type="ECO:0000256" key="6">
    <source>
        <dbReference type="ARBA" id="ARBA00023136"/>
    </source>
</evidence>
<dbReference type="GO" id="GO:0005886">
    <property type="term" value="C:plasma membrane"/>
    <property type="evidence" value="ECO:0007669"/>
    <property type="project" value="UniProtKB-SubCell"/>
</dbReference>
<dbReference type="RefSeq" id="WP_201428831.1">
    <property type="nucleotide sequence ID" value="NZ_JAEQMG010000181.1"/>
</dbReference>